<sequence length="59" mass="6521">MTFREGVVGELHNDIEEFLAQLSTVTEPIAAGFKCLALLLHQLGNLFCTSLTEVVCLRQ</sequence>
<organism evidence="2">
    <name type="scientific">freshwater metagenome</name>
    <dbReference type="NCBI Taxonomy" id="449393"/>
    <lineage>
        <taxon>unclassified sequences</taxon>
        <taxon>metagenomes</taxon>
        <taxon>ecological metagenomes</taxon>
    </lineage>
</organism>
<dbReference type="AlphaFoldDB" id="A0A6J6USD1"/>
<gene>
    <name evidence="1" type="ORF">UFOPK2166_00101</name>
    <name evidence="2" type="ORF">UFOPK2872_00590</name>
</gene>
<evidence type="ECO:0000313" key="1">
    <source>
        <dbReference type="EMBL" id="CAB4639787.1"/>
    </source>
</evidence>
<protein>
    <submittedName>
        <fullName evidence="2">Unannotated protein</fullName>
    </submittedName>
</protein>
<dbReference type="EMBL" id="CAEZWB010000005">
    <property type="protein sequence ID" value="CAB4639787.1"/>
    <property type="molecule type" value="Genomic_DNA"/>
</dbReference>
<evidence type="ECO:0000313" key="2">
    <source>
        <dbReference type="EMBL" id="CAB4762632.1"/>
    </source>
</evidence>
<reference evidence="2" key="1">
    <citation type="submission" date="2020-05" db="EMBL/GenBank/DDBJ databases">
        <authorList>
            <person name="Chiriac C."/>
            <person name="Salcher M."/>
            <person name="Ghai R."/>
            <person name="Kavagutti S V."/>
        </authorList>
    </citation>
    <scope>NUCLEOTIDE SEQUENCE</scope>
</reference>
<dbReference type="EMBL" id="CAEZZM010000054">
    <property type="protein sequence ID" value="CAB4762632.1"/>
    <property type="molecule type" value="Genomic_DNA"/>
</dbReference>
<proteinExistence type="predicted"/>
<name>A0A6J6USD1_9ZZZZ</name>
<accession>A0A6J6USD1</accession>